<keyword evidence="3" id="KW-1185">Reference proteome</keyword>
<organism evidence="2 3">
    <name type="scientific">Spirulina subsalsa FACHB-351</name>
    <dbReference type="NCBI Taxonomy" id="234711"/>
    <lineage>
        <taxon>Bacteria</taxon>
        <taxon>Bacillati</taxon>
        <taxon>Cyanobacteriota</taxon>
        <taxon>Cyanophyceae</taxon>
        <taxon>Spirulinales</taxon>
        <taxon>Spirulinaceae</taxon>
        <taxon>Spirulina</taxon>
    </lineage>
</organism>
<proteinExistence type="predicted"/>
<feature type="compositionally biased region" description="Acidic residues" evidence="1">
    <location>
        <begin position="225"/>
        <end position="236"/>
    </location>
</feature>
<reference evidence="2 3" key="1">
    <citation type="submission" date="2021-08" db="EMBL/GenBank/DDBJ databases">
        <title>Draft genome sequence of Spirulina subsalsa with high tolerance to salinity and hype-accumulation of phycocyanin.</title>
        <authorList>
            <person name="Pei H."/>
            <person name="Jiang L."/>
        </authorList>
    </citation>
    <scope>NUCLEOTIDE SEQUENCE [LARGE SCALE GENOMIC DNA]</scope>
    <source>
        <strain evidence="2 3">FACHB-351</strain>
    </source>
</reference>
<evidence type="ECO:0000256" key="1">
    <source>
        <dbReference type="SAM" id="MobiDB-lite"/>
    </source>
</evidence>
<dbReference type="RefSeq" id="WP_265266971.1">
    <property type="nucleotide sequence ID" value="NZ_JAIHOM010000238.1"/>
</dbReference>
<feature type="region of interest" description="Disordered" evidence="1">
    <location>
        <begin position="158"/>
        <end position="310"/>
    </location>
</feature>
<dbReference type="Proteomes" id="UP001526426">
    <property type="component" value="Unassembled WGS sequence"/>
</dbReference>
<dbReference type="EMBL" id="JAIHOM010000238">
    <property type="protein sequence ID" value="MCW6039018.1"/>
    <property type="molecule type" value="Genomic_DNA"/>
</dbReference>
<feature type="region of interest" description="Disordered" evidence="1">
    <location>
        <begin position="364"/>
        <end position="387"/>
    </location>
</feature>
<protein>
    <submittedName>
        <fullName evidence="2">Uncharacterized protein</fullName>
    </submittedName>
</protein>
<feature type="compositionally biased region" description="Acidic residues" evidence="1">
    <location>
        <begin position="288"/>
        <end position="297"/>
    </location>
</feature>
<evidence type="ECO:0000313" key="3">
    <source>
        <dbReference type="Proteomes" id="UP001526426"/>
    </source>
</evidence>
<name>A0ABT3LBZ7_9CYAN</name>
<accession>A0ABT3LBZ7</accession>
<comment type="caution">
    <text evidence="2">The sequence shown here is derived from an EMBL/GenBank/DDBJ whole genome shotgun (WGS) entry which is preliminary data.</text>
</comment>
<sequence length="677" mass="74853">MQDTFIRRNREPILISGHVNFNNPNNPSPLDQGFGGRLRYELRDPQGGELLLDVEQPLSDATIPLVFNYLLDIPPSYNTRLILGEVILEVASGDQDTPSHEVELIPLASQTFSITAGLNELMTAVKTIPSAPGMPGSFLEEEEERNLEIKLDFLNLTAKPPETTPLEPKSGPALPPLLRTSGKPQKPKPKSLQLPNFSSPPPQSLLGQSANFFSLPASPEQGSQVEEEEEQDDDLLESLSIPPSLKRAKSAPTPEDSETPTPSPEAAPTSLITPPPDLEASDGRVDEEQAQGEETDTEETHLALDIPSEYVTDAPENVLEEVSEEKKVVDQAFQSLRLKDRFWQHVSSLAEEEEVDEELATWLQTQPPTLENPTLPAPTEEEATDLDTTTQRLAEKAEVTEEVAAEIRQREAENLVLDDVTFFEKMNSEAELLQHLAAETQRQHFPTPEDQASPLLAQPEVETPWLQQEIVVDEEEEDNFPPSLPSVKHDTSGLPYPAELQSVQWRQQQGFISQAESGALAGADLPELERSEEENTSVELPIAHPLLQVAQPFGDTSLREVVPTPRLEIPPGELTAGELVLVRVKLPARVGSVYVKLWVQDLETRQLLDGPRAFVDFERNGAGELETMTQLVIPLGSLAIRFEAIAIDVATQRESHKAIADRAVIPPDFHRNEILNH</sequence>
<evidence type="ECO:0000313" key="2">
    <source>
        <dbReference type="EMBL" id="MCW6039018.1"/>
    </source>
</evidence>
<gene>
    <name evidence="2" type="ORF">K4A83_22600</name>
</gene>